<dbReference type="OrthoDB" id="95392at2759"/>
<reference evidence="2 3" key="1">
    <citation type="submission" date="2012-04" db="EMBL/GenBank/DDBJ databases">
        <title>The Genome Sequence of Saprolegnia declina VS20.</title>
        <authorList>
            <consortium name="The Broad Institute Genome Sequencing Platform"/>
            <person name="Russ C."/>
            <person name="Nusbaum C."/>
            <person name="Tyler B."/>
            <person name="van West P."/>
            <person name="Dieguez-Uribeondo J."/>
            <person name="de Bruijn I."/>
            <person name="Tripathy S."/>
            <person name="Jiang R."/>
            <person name="Young S.K."/>
            <person name="Zeng Q."/>
            <person name="Gargeya S."/>
            <person name="Fitzgerald M."/>
            <person name="Haas B."/>
            <person name="Abouelleil A."/>
            <person name="Alvarado L."/>
            <person name="Arachchi H.M."/>
            <person name="Berlin A."/>
            <person name="Chapman S.B."/>
            <person name="Goldberg J."/>
            <person name="Griggs A."/>
            <person name="Gujja S."/>
            <person name="Hansen M."/>
            <person name="Howarth C."/>
            <person name="Imamovic A."/>
            <person name="Larimer J."/>
            <person name="McCowen C."/>
            <person name="Montmayeur A."/>
            <person name="Murphy C."/>
            <person name="Neiman D."/>
            <person name="Pearson M."/>
            <person name="Priest M."/>
            <person name="Roberts A."/>
            <person name="Saif S."/>
            <person name="Shea T."/>
            <person name="Sisk P."/>
            <person name="Sykes S."/>
            <person name="Wortman J."/>
            <person name="Nusbaum C."/>
            <person name="Birren B."/>
        </authorList>
    </citation>
    <scope>NUCLEOTIDE SEQUENCE [LARGE SCALE GENOMIC DNA]</scope>
    <source>
        <strain evidence="2 3">VS20</strain>
    </source>
</reference>
<dbReference type="PANTHER" id="PTHR22538">
    <property type="entry name" value="CILIA- AND FLAGELLA-ASSOCIATED PROTEIN 74"/>
    <property type="match status" value="1"/>
</dbReference>
<evidence type="ECO:0000313" key="3">
    <source>
        <dbReference type="Proteomes" id="UP000030762"/>
    </source>
</evidence>
<protein>
    <submittedName>
        <fullName evidence="2">Uncharacterized protein</fullName>
    </submittedName>
</protein>
<evidence type="ECO:0000313" key="2">
    <source>
        <dbReference type="EMBL" id="EQC29256.1"/>
    </source>
</evidence>
<dbReference type="InterPro" id="IPR029058">
    <property type="entry name" value="AB_hydrolase_fold"/>
</dbReference>
<dbReference type="PANTHER" id="PTHR22538:SF1">
    <property type="entry name" value="VWFD DOMAIN-CONTAINING PROTEIN"/>
    <property type="match status" value="1"/>
</dbReference>
<keyword evidence="3" id="KW-1185">Reference proteome</keyword>
<dbReference type="EMBL" id="JH767185">
    <property type="protein sequence ID" value="EQC29256.1"/>
    <property type="molecule type" value="Genomic_DNA"/>
</dbReference>
<evidence type="ECO:0000256" key="1">
    <source>
        <dbReference type="SAM" id="Phobius"/>
    </source>
</evidence>
<gene>
    <name evidence="2" type="ORF">SDRG_12925</name>
</gene>
<keyword evidence="1" id="KW-0812">Transmembrane</keyword>
<dbReference type="Proteomes" id="UP000030762">
    <property type="component" value="Unassembled WGS sequence"/>
</dbReference>
<accession>T0Q3T0</accession>
<dbReference type="VEuPathDB" id="FungiDB:SDRG_12925"/>
<dbReference type="GeneID" id="19953652"/>
<dbReference type="AlphaFoldDB" id="T0Q3T0"/>
<feature type="transmembrane region" description="Helical" evidence="1">
    <location>
        <begin position="81"/>
        <end position="98"/>
    </location>
</feature>
<dbReference type="RefSeq" id="XP_008617230.1">
    <property type="nucleotide sequence ID" value="XM_008619008.1"/>
</dbReference>
<keyword evidence="1" id="KW-0472">Membrane</keyword>
<name>T0Q3T0_SAPDV</name>
<keyword evidence="1" id="KW-1133">Transmembrane helix</keyword>
<dbReference type="OMA" id="FTMLANP"/>
<sequence>MLQPLRPPVRDYTRLPRAVPAPQASLQGPRRAAIFMGTAAEEMVAFAPVAGTASLPLRRASIQRRTACDANMLLGRFGGRGFVGIVAVCVCLMLGALLHTRAVMPQRLDIMTQIQQSSALRLTLHAKRKSMVLNGLGSATIYVVPHGRSGGSFDAVLTQAGVNVTETYLLVNDRAYYIVSHANAVVSVNCLDPSQLPPLHSMQVSLNEATIVDAVEMASPTISPGDCLGGKWLQLRFAGETFVFCKSPTHMLTHAISEDLDMTIEYISDPSQIPSLAVPPPPNESLLECPLLSGYSRLPTLPAALQSPAALNDLPVEPRIARLGAASCQCKLAQKKPCLFVHGLGKPFASDPTNSDGLEWGSIQNHAPCCSSTTFVHFETWKHGWNNDEIQNQFCDTARRASLSSSTTIQDLILVTYSMGNLVAGGAVATGKCSFGSGISWISIAGPMQGSKTANLLERKCKEGGWNIPLKGLLELITLCPMTDALKSLKDMSTVDATLQASYRAAQVIRAKYATKLLCGSSPFGLVSVYAPVLSLVSKLTHHDDVNDGVVAFSSCAAGFSKSSFSTNFADDGNYLASVNHLDNSFRLGDGWWGADRKPTKWFECAL</sequence>
<proteinExistence type="predicted"/>
<dbReference type="Gene3D" id="3.40.50.1820">
    <property type="entry name" value="alpha/beta hydrolase"/>
    <property type="match status" value="1"/>
</dbReference>
<organism evidence="2 3">
    <name type="scientific">Saprolegnia diclina (strain VS20)</name>
    <dbReference type="NCBI Taxonomy" id="1156394"/>
    <lineage>
        <taxon>Eukaryota</taxon>
        <taxon>Sar</taxon>
        <taxon>Stramenopiles</taxon>
        <taxon>Oomycota</taxon>
        <taxon>Saprolegniomycetes</taxon>
        <taxon>Saprolegniales</taxon>
        <taxon>Saprolegniaceae</taxon>
        <taxon>Saprolegnia</taxon>
    </lineage>
</organism>
<dbReference type="InParanoid" id="T0Q3T0"/>